<evidence type="ECO:0000313" key="2">
    <source>
        <dbReference type="Proteomes" id="UP000315200"/>
    </source>
</evidence>
<sequence length="161" mass="18524">MSQTKRYMDLAALTGNRPLDCSYHAAFYLLSQEPELFETARKCVTVDGIEFAKIKRLTKGFDETSRQIIDLAHNLFSWTSKCKVTPFDISRLGYPYMEQACNAIFIASGEVQVQIQAAENGEPEMLLDDSPYQRTQRVHRQIDQMWAEKLSGQDDTEDMER</sequence>
<comment type="caution">
    <text evidence="1">The sequence shown here is derived from an EMBL/GenBank/DDBJ whole genome shotgun (WGS) entry which is preliminary data.</text>
</comment>
<dbReference type="GeneID" id="97209343"/>
<gene>
    <name evidence="1" type="ORF">Ccl03g_42410</name>
</gene>
<evidence type="ECO:0000313" key="1">
    <source>
        <dbReference type="EMBL" id="GEA38528.1"/>
    </source>
</evidence>
<dbReference type="AlphaFoldDB" id="A0A829WAX4"/>
<dbReference type="Proteomes" id="UP000315200">
    <property type="component" value="Unassembled WGS sequence"/>
</dbReference>
<reference evidence="1 2" key="1">
    <citation type="submission" date="2019-06" db="EMBL/GenBank/DDBJ databases">
        <title>Draft genome sequence of [Clostridium] clostridioforme NBRC 113352.</title>
        <authorList>
            <person name="Miura T."/>
            <person name="Furukawa M."/>
            <person name="Shimamura M."/>
            <person name="Ohyama Y."/>
            <person name="Yamazoe A."/>
            <person name="Kawasaki H."/>
        </authorList>
    </citation>
    <scope>NUCLEOTIDE SEQUENCE [LARGE SCALE GENOMIC DNA]</scope>
    <source>
        <strain evidence="1 2">NBRC 113352</strain>
    </source>
</reference>
<dbReference type="EMBL" id="BJLB01000001">
    <property type="protein sequence ID" value="GEA38528.1"/>
    <property type="molecule type" value="Genomic_DNA"/>
</dbReference>
<organism evidence="1 2">
    <name type="scientific">Enterocloster clostridioformis</name>
    <dbReference type="NCBI Taxonomy" id="1531"/>
    <lineage>
        <taxon>Bacteria</taxon>
        <taxon>Bacillati</taxon>
        <taxon>Bacillota</taxon>
        <taxon>Clostridia</taxon>
        <taxon>Lachnospirales</taxon>
        <taxon>Lachnospiraceae</taxon>
        <taxon>Enterocloster</taxon>
    </lineage>
</organism>
<accession>A0A829WAX4</accession>
<proteinExistence type="predicted"/>
<protein>
    <submittedName>
        <fullName evidence="1">Uncharacterized protein</fullName>
    </submittedName>
</protein>
<name>A0A829WAX4_9FIRM</name>
<dbReference type="RefSeq" id="WP_022512777.1">
    <property type="nucleotide sequence ID" value="NZ_BJLB01000001.1"/>
</dbReference>